<organism evidence="2 3">
    <name type="scientific">Candidatus Contendobacter odensis Run_B_J11</name>
    <dbReference type="NCBI Taxonomy" id="1400861"/>
    <lineage>
        <taxon>Bacteria</taxon>
        <taxon>Pseudomonadati</taxon>
        <taxon>Pseudomonadota</taxon>
        <taxon>Gammaproteobacteria</taxon>
        <taxon>Candidatus Competibacteraceae</taxon>
        <taxon>Candidatus Contendibacter</taxon>
    </lineage>
</organism>
<feature type="region of interest" description="Disordered" evidence="1">
    <location>
        <begin position="53"/>
        <end position="82"/>
    </location>
</feature>
<name>A0A7U7GG72_9GAMM</name>
<dbReference type="EMBL" id="CBTK010000303">
    <property type="protein sequence ID" value="CDH47539.1"/>
    <property type="molecule type" value="Genomic_DNA"/>
</dbReference>
<evidence type="ECO:0000313" key="2">
    <source>
        <dbReference type="EMBL" id="CDH47539.1"/>
    </source>
</evidence>
<accession>A0A7U7GG72</accession>
<feature type="compositionally biased region" description="Polar residues" evidence="1">
    <location>
        <begin position="68"/>
        <end position="82"/>
    </location>
</feature>
<protein>
    <submittedName>
        <fullName evidence="2">Uncharacterized protein</fullName>
    </submittedName>
</protein>
<dbReference type="AlphaFoldDB" id="A0A7U7GG72"/>
<comment type="caution">
    <text evidence="2">The sequence shown here is derived from an EMBL/GenBank/DDBJ whole genome shotgun (WGS) entry which is preliminary data.</text>
</comment>
<dbReference type="Proteomes" id="UP000019184">
    <property type="component" value="Unassembled WGS sequence"/>
</dbReference>
<evidence type="ECO:0000256" key="1">
    <source>
        <dbReference type="SAM" id="MobiDB-lite"/>
    </source>
</evidence>
<keyword evidence="3" id="KW-1185">Reference proteome</keyword>
<gene>
    <name evidence="2" type="ORF">BN874_840002</name>
</gene>
<reference evidence="2 3" key="1">
    <citation type="journal article" date="2014" name="ISME J.">
        <title>Candidatus Competibacter-lineage genomes retrieved from metagenomes reveal functional metabolic diversity.</title>
        <authorList>
            <person name="McIlroy S.J."/>
            <person name="Albertsen M."/>
            <person name="Andresen E.K."/>
            <person name="Saunders A.M."/>
            <person name="Kristiansen R."/>
            <person name="Stokholm-Bjerregaard M."/>
            <person name="Nielsen K.L."/>
            <person name="Nielsen P.H."/>
        </authorList>
    </citation>
    <scope>NUCLEOTIDE SEQUENCE [LARGE SCALE GENOMIC DNA]</scope>
    <source>
        <strain evidence="2 3">Run_B_J11</strain>
    </source>
</reference>
<evidence type="ECO:0000313" key="3">
    <source>
        <dbReference type="Proteomes" id="UP000019184"/>
    </source>
</evidence>
<sequence>MNPINALYSSNSLDYKKYTFNDQSPRSGESDTVHVATGDRATISPEALLLATTPSSLTEAESTRLHDSTWSTYNPRSLRSTR</sequence>
<proteinExistence type="predicted"/>